<comment type="caution">
    <text evidence="1">The sequence shown here is derived from an EMBL/GenBank/DDBJ whole genome shotgun (WGS) entry which is preliminary data.</text>
</comment>
<evidence type="ECO:0000313" key="1">
    <source>
        <dbReference type="EMBL" id="KRY24532.1"/>
    </source>
</evidence>
<sequence length="35" mass="4085">MIRQRYSDPYLHSVALETGEQFVCKSLLESVQRPC</sequence>
<reference evidence="1 2" key="1">
    <citation type="submission" date="2015-01" db="EMBL/GenBank/DDBJ databases">
        <title>Evolution of Trichinella species and genotypes.</title>
        <authorList>
            <person name="Korhonen P.K."/>
            <person name="Edoardo P."/>
            <person name="Giuseppe L.R."/>
            <person name="Gasser R.B."/>
        </authorList>
    </citation>
    <scope>NUCLEOTIDE SEQUENCE [LARGE SCALE GENOMIC DNA]</scope>
    <source>
        <strain evidence="1">ISS3</strain>
    </source>
</reference>
<protein>
    <submittedName>
        <fullName evidence="1">Uncharacterized protein</fullName>
    </submittedName>
</protein>
<organism evidence="1 2">
    <name type="scientific">Trichinella spiralis</name>
    <name type="common">Trichina worm</name>
    <dbReference type="NCBI Taxonomy" id="6334"/>
    <lineage>
        <taxon>Eukaryota</taxon>
        <taxon>Metazoa</taxon>
        <taxon>Ecdysozoa</taxon>
        <taxon>Nematoda</taxon>
        <taxon>Enoplea</taxon>
        <taxon>Dorylaimia</taxon>
        <taxon>Trichinellida</taxon>
        <taxon>Trichinellidae</taxon>
        <taxon>Trichinella</taxon>
    </lineage>
</organism>
<dbReference type="AlphaFoldDB" id="A0A0V1AIG3"/>
<proteinExistence type="predicted"/>
<accession>A0A0V1AIG3</accession>
<keyword evidence="2" id="KW-1185">Reference proteome</keyword>
<dbReference type="InParanoid" id="A0A0V1AIG3"/>
<gene>
    <name evidence="1" type="ORF">T01_4277</name>
</gene>
<name>A0A0V1AIG3_TRISP</name>
<evidence type="ECO:0000313" key="2">
    <source>
        <dbReference type="Proteomes" id="UP000054776"/>
    </source>
</evidence>
<dbReference type="Proteomes" id="UP000054776">
    <property type="component" value="Unassembled WGS sequence"/>
</dbReference>
<dbReference type="EMBL" id="JYDH01001653">
    <property type="protein sequence ID" value="KRY24532.1"/>
    <property type="molecule type" value="Genomic_DNA"/>
</dbReference>